<accession>A0ABS0MB88</accession>
<dbReference type="PANTHER" id="PTHR37292">
    <property type="entry name" value="VNG6097C"/>
    <property type="match status" value="1"/>
</dbReference>
<dbReference type="Proteomes" id="UP000624159">
    <property type="component" value="Unassembled WGS sequence"/>
</dbReference>
<reference evidence="3 4" key="1">
    <citation type="submission" date="2020-11" db="EMBL/GenBank/DDBJ databases">
        <title>Enhanced detection system for hospital associated transmission using whole genome sequencing surveillance.</title>
        <authorList>
            <person name="Harrison L.H."/>
            <person name="Van Tyne D."/>
            <person name="Marsh J.W."/>
            <person name="Griffith M.P."/>
            <person name="Snyder D.J."/>
            <person name="Cooper V.S."/>
            <person name="Mustapha M."/>
        </authorList>
    </citation>
    <scope>NUCLEOTIDE SEQUENCE [LARGE SCALE GENOMIC DNA]</scope>
    <source>
        <strain evidence="3 4">SER00230</strain>
    </source>
</reference>
<dbReference type="PANTHER" id="PTHR37292:SF2">
    <property type="entry name" value="DUF262 DOMAIN-CONTAINING PROTEIN"/>
    <property type="match status" value="1"/>
</dbReference>
<organism evidence="3 4">
    <name type="scientific">Serratia rubidaea</name>
    <name type="common">Serratia marinorubra</name>
    <dbReference type="NCBI Taxonomy" id="61652"/>
    <lineage>
        <taxon>Bacteria</taxon>
        <taxon>Pseudomonadati</taxon>
        <taxon>Pseudomonadota</taxon>
        <taxon>Gammaproteobacteria</taxon>
        <taxon>Enterobacterales</taxon>
        <taxon>Yersiniaceae</taxon>
        <taxon>Serratia</taxon>
    </lineage>
</organism>
<name>A0ABS0MB88_SERRU</name>
<keyword evidence="1" id="KW-0812">Transmembrane</keyword>
<comment type="caution">
    <text evidence="3">The sequence shown here is derived from an EMBL/GenBank/DDBJ whole genome shotgun (WGS) entry which is preliminary data.</text>
</comment>
<dbReference type="Pfam" id="PF03235">
    <property type="entry name" value="GmrSD_N"/>
    <property type="match status" value="1"/>
</dbReference>
<evidence type="ECO:0000256" key="1">
    <source>
        <dbReference type="SAM" id="Phobius"/>
    </source>
</evidence>
<evidence type="ECO:0000259" key="2">
    <source>
        <dbReference type="Pfam" id="PF03235"/>
    </source>
</evidence>
<dbReference type="EMBL" id="JADULK010000003">
    <property type="protein sequence ID" value="MBH1929620.1"/>
    <property type="molecule type" value="Genomic_DNA"/>
</dbReference>
<sequence length="525" mass="59902">MASLSKITPSSPRLASLLSDVERGNIKIPVFQREYIWTDEQIISLLDSIYKGYPVGSLLMWSTREELKHERNVGGFSLPNTPEDYPVNYILDGQQRLTTLYGVFHSDENTSDAELADRFDICFLPDEDIFVHHSAASGKNKIHLNTILDTTKLLVELPKFNDEQKVKIAKLTESFKDYEFPVVTIRERSNKEVCSIFQRINSSGTPLSNLELLTAWTWSDQFDLRREIDSLLDSLKDKGYEEIDQSMLMRMLSSLICNSVDSDDLVDVEPESLVNGVKVLKNAVSAAVDFLEGQLKVKNIVFLPFPIMMIPIVNFYALIQKPTAIQIKQIRKWFWQCSLTLRYKAGTNRLVLEDLERIKKISRGETPFDDHHPSVKSDLFNSSWRINSTAAKAALCLMAQLRPRSFLTGSEVDLGTVLSSYNARQFHHIYPKAYLASNGVTFHEANIISNICFLAASENNSISDKSPEDYFKEIPDEHKEEIFDAALIPSEARGGTLPFYEFIKLRNDKLHEKAQQLIEFGYLQY</sequence>
<dbReference type="RefSeq" id="WP_197663483.1">
    <property type="nucleotide sequence ID" value="NZ_JADULK010000003.1"/>
</dbReference>
<proteinExistence type="predicted"/>
<keyword evidence="1" id="KW-1133">Transmembrane helix</keyword>
<evidence type="ECO:0000313" key="3">
    <source>
        <dbReference type="EMBL" id="MBH1929620.1"/>
    </source>
</evidence>
<gene>
    <name evidence="3" type="ORF">I5U13_08085</name>
</gene>
<feature type="domain" description="GmrSD restriction endonucleases N-terminal" evidence="2">
    <location>
        <begin position="15"/>
        <end position="216"/>
    </location>
</feature>
<evidence type="ECO:0000313" key="4">
    <source>
        <dbReference type="Proteomes" id="UP000624159"/>
    </source>
</evidence>
<feature type="transmembrane region" description="Helical" evidence="1">
    <location>
        <begin position="300"/>
        <end position="319"/>
    </location>
</feature>
<dbReference type="InterPro" id="IPR004919">
    <property type="entry name" value="GmrSD_N"/>
</dbReference>
<keyword evidence="4" id="KW-1185">Reference proteome</keyword>
<keyword evidence="1" id="KW-0472">Membrane</keyword>
<protein>
    <submittedName>
        <fullName evidence="3">DUF262 domain-containing protein</fullName>
    </submittedName>
</protein>